<dbReference type="EMBL" id="JACIBV010000001">
    <property type="protein sequence ID" value="MBB3725334.1"/>
    <property type="molecule type" value="Genomic_DNA"/>
</dbReference>
<dbReference type="PANTHER" id="PTHR39419:SF1">
    <property type="entry name" value="SLL0814 PROTEIN"/>
    <property type="match status" value="1"/>
</dbReference>
<feature type="transmembrane region" description="Helical" evidence="1">
    <location>
        <begin position="196"/>
        <end position="217"/>
    </location>
</feature>
<dbReference type="Pfam" id="PF04240">
    <property type="entry name" value="Caroten_synth"/>
    <property type="match status" value="1"/>
</dbReference>
<keyword evidence="1" id="KW-0812">Transmembrane</keyword>
<accession>A0A7W5YPN6</accession>
<evidence type="ECO:0000256" key="1">
    <source>
        <dbReference type="SAM" id="Phobius"/>
    </source>
</evidence>
<feature type="transmembrane region" description="Helical" evidence="1">
    <location>
        <begin position="223"/>
        <end position="240"/>
    </location>
</feature>
<reference evidence="2 3" key="1">
    <citation type="submission" date="2020-08" db="EMBL/GenBank/DDBJ databases">
        <title>Sequencing the genomes of 1000 actinobacteria strains.</title>
        <authorList>
            <person name="Klenk H.-P."/>
        </authorList>
    </citation>
    <scope>NUCLEOTIDE SEQUENCE [LARGE SCALE GENOMIC DNA]</scope>
    <source>
        <strain evidence="2 3">DSM 44320</strain>
    </source>
</reference>
<keyword evidence="3" id="KW-1185">Reference proteome</keyword>
<organism evidence="2 3">
    <name type="scientific">Nonomuraea dietziae</name>
    <dbReference type="NCBI Taxonomy" id="65515"/>
    <lineage>
        <taxon>Bacteria</taxon>
        <taxon>Bacillati</taxon>
        <taxon>Actinomycetota</taxon>
        <taxon>Actinomycetes</taxon>
        <taxon>Streptosporangiales</taxon>
        <taxon>Streptosporangiaceae</taxon>
        <taxon>Nonomuraea</taxon>
    </lineage>
</organism>
<protein>
    <submittedName>
        <fullName evidence="2">Putative membrane protein</fullName>
    </submittedName>
</protein>
<evidence type="ECO:0000313" key="2">
    <source>
        <dbReference type="EMBL" id="MBB3725334.1"/>
    </source>
</evidence>
<dbReference type="RefSeq" id="WP_312895378.1">
    <property type="nucleotide sequence ID" value="NZ_BAAAXX010000047.1"/>
</dbReference>
<dbReference type="AlphaFoldDB" id="A0A7W5YPN6"/>
<dbReference type="GeneID" id="95387763"/>
<sequence>MTDVLTRRRTGSVAGALLLSAMVAAQVATGLQPRPIGLTSLVVILLALSSVAFAAAACGLRRAVSAFASAAALGYGSELLGVTTGVPFGDYAYTAVLQPQLFGVPVIVPLAWAGMGLAAYAVARGTGLTRIGLGAVALTAWDLFLDPQMIRLGLWAWEHDGPYRGVPLTNFAGWLVVSFLMMALIHALARDTADDTGLVTVYTVMAVMETLGFALVFQPPDPLVAACGGLAMGAFAVLAWRRRWQR</sequence>
<dbReference type="PANTHER" id="PTHR39419">
    <property type="entry name" value="SLL0814 PROTEIN"/>
    <property type="match status" value="1"/>
</dbReference>
<dbReference type="Proteomes" id="UP000579945">
    <property type="component" value="Unassembled WGS sequence"/>
</dbReference>
<name>A0A7W5YPN6_9ACTN</name>
<dbReference type="InterPro" id="IPR007354">
    <property type="entry name" value="CruF-like"/>
</dbReference>
<gene>
    <name evidence="2" type="ORF">FHR33_001194</name>
</gene>
<feature type="transmembrane region" description="Helical" evidence="1">
    <location>
        <begin position="102"/>
        <end position="121"/>
    </location>
</feature>
<feature type="transmembrane region" description="Helical" evidence="1">
    <location>
        <begin position="171"/>
        <end position="189"/>
    </location>
</feature>
<proteinExistence type="predicted"/>
<keyword evidence="1" id="KW-1133">Transmembrane helix</keyword>
<feature type="transmembrane region" description="Helical" evidence="1">
    <location>
        <begin position="128"/>
        <end position="145"/>
    </location>
</feature>
<keyword evidence="1" id="KW-0472">Membrane</keyword>
<feature type="transmembrane region" description="Helical" evidence="1">
    <location>
        <begin position="63"/>
        <end position="82"/>
    </location>
</feature>
<feature type="transmembrane region" description="Helical" evidence="1">
    <location>
        <begin position="35"/>
        <end position="56"/>
    </location>
</feature>
<evidence type="ECO:0000313" key="3">
    <source>
        <dbReference type="Proteomes" id="UP000579945"/>
    </source>
</evidence>
<comment type="caution">
    <text evidence="2">The sequence shown here is derived from an EMBL/GenBank/DDBJ whole genome shotgun (WGS) entry which is preliminary data.</text>
</comment>